<sequence length="143" mass="15556">MNGPSDPTQRERTSVITEPVPDLQLQLLIRLLGQDPRMSLPITLNVPGAVIHGDLIAHEAWKADWAQSLRRMEGPGAQLLASFPESVDQALDDMAGDDGHQGLPQWIHLRDTTCFTGTPHPVTAALWRGRLADVAGWSLGKPA</sequence>
<proteinExistence type="predicted"/>
<name>A0ACC6Q6Q2_9ACTN</name>
<dbReference type="EMBL" id="JBBKAJ010000022">
    <property type="protein sequence ID" value="MEJ8639382.1"/>
    <property type="molecule type" value="Genomic_DNA"/>
</dbReference>
<dbReference type="Proteomes" id="UP001377168">
    <property type="component" value="Unassembled WGS sequence"/>
</dbReference>
<organism evidence="1 2">
    <name type="scientific">Streptomyces achmelvichensis</name>
    <dbReference type="NCBI Taxonomy" id="3134111"/>
    <lineage>
        <taxon>Bacteria</taxon>
        <taxon>Bacillati</taxon>
        <taxon>Actinomycetota</taxon>
        <taxon>Actinomycetes</taxon>
        <taxon>Kitasatosporales</taxon>
        <taxon>Streptomycetaceae</taxon>
        <taxon>Streptomyces</taxon>
    </lineage>
</organism>
<comment type="caution">
    <text evidence="1">The sequence shown here is derived from an EMBL/GenBank/DDBJ whole genome shotgun (WGS) entry which is preliminary data.</text>
</comment>
<evidence type="ECO:0000313" key="1">
    <source>
        <dbReference type="EMBL" id="MEJ8639382.1"/>
    </source>
</evidence>
<keyword evidence="2" id="KW-1185">Reference proteome</keyword>
<accession>A0ACC6Q6Q2</accession>
<gene>
    <name evidence="1" type="ORF">WKI67_39175</name>
</gene>
<reference evidence="1" key="1">
    <citation type="submission" date="2024-03" db="EMBL/GenBank/DDBJ databases">
        <title>Novel Streptomyces species of biotechnological and ecological value are a feature of Machair soil.</title>
        <authorList>
            <person name="Prole J.R."/>
            <person name="Goodfellow M."/>
            <person name="Allenby N."/>
            <person name="Ward A.C."/>
        </authorList>
    </citation>
    <scope>NUCLEOTIDE SEQUENCE</scope>
    <source>
        <strain evidence="1">MS2.AVA.5</strain>
    </source>
</reference>
<protein>
    <submittedName>
        <fullName evidence="1">Uncharacterized protein</fullName>
    </submittedName>
</protein>
<evidence type="ECO:0000313" key="2">
    <source>
        <dbReference type="Proteomes" id="UP001377168"/>
    </source>
</evidence>